<dbReference type="AlphaFoldDB" id="A0A2R8AX80"/>
<dbReference type="Proteomes" id="UP000244904">
    <property type="component" value="Unassembled WGS sequence"/>
</dbReference>
<evidence type="ECO:0000313" key="2">
    <source>
        <dbReference type="Proteomes" id="UP000244904"/>
    </source>
</evidence>
<proteinExistence type="predicted"/>
<name>A0A2R8AX80_9RHOB</name>
<keyword evidence="2" id="KW-1185">Reference proteome</keyword>
<reference evidence="2" key="1">
    <citation type="submission" date="2018-03" db="EMBL/GenBank/DDBJ databases">
        <authorList>
            <person name="Rodrigo-Torres L."/>
            <person name="Arahal R. D."/>
            <person name="Lucena T."/>
        </authorList>
    </citation>
    <scope>NUCLEOTIDE SEQUENCE [LARGE SCALE GENOMIC DNA]</scope>
    <source>
        <strain evidence="2">CECT 8871</strain>
    </source>
</reference>
<evidence type="ECO:0000313" key="1">
    <source>
        <dbReference type="EMBL" id="SPF80661.1"/>
    </source>
</evidence>
<accession>A0A2R8AX80</accession>
<dbReference type="EMBL" id="OMOJ01000005">
    <property type="protein sequence ID" value="SPF80661.1"/>
    <property type="molecule type" value="Genomic_DNA"/>
</dbReference>
<protein>
    <submittedName>
        <fullName evidence="1">Uncharacterized protein</fullName>
    </submittedName>
</protein>
<gene>
    <name evidence="1" type="ORF">PRI8871_02471</name>
</gene>
<organism evidence="1 2">
    <name type="scientific">Pseudoprimorskyibacter insulae</name>
    <dbReference type="NCBI Taxonomy" id="1695997"/>
    <lineage>
        <taxon>Bacteria</taxon>
        <taxon>Pseudomonadati</taxon>
        <taxon>Pseudomonadota</taxon>
        <taxon>Alphaproteobacteria</taxon>
        <taxon>Rhodobacterales</taxon>
        <taxon>Paracoccaceae</taxon>
        <taxon>Pseudoprimorskyibacter</taxon>
    </lineage>
</organism>
<sequence length="79" mass="9296">MSRQPKRGHVKAPVSDLEREWLEQFRATPAYETHLTPTGSIAKEVRRDVEDIREARIKHITKRLDAQKTRARDGFNRSR</sequence>